<protein>
    <submittedName>
        <fullName evidence="1">Uncharacterized protein</fullName>
    </submittedName>
</protein>
<dbReference type="AlphaFoldDB" id="A0A7L4ZFK5"/>
<dbReference type="OrthoDB" id="1366592at2"/>
<accession>A0A7L4ZFK5</accession>
<gene>
    <name evidence="1" type="ORF">IMCC3317_06250</name>
</gene>
<reference evidence="1 2" key="1">
    <citation type="journal article" date="2013" name="Int. J. Syst. Evol. Microbiol.">
        <title>Kordia antarctica sp. nov., isolated from Antarctic seawater.</title>
        <authorList>
            <person name="Baek K."/>
            <person name="Choi A."/>
            <person name="Kang I."/>
            <person name="Lee K."/>
            <person name="Cho J.C."/>
        </authorList>
    </citation>
    <scope>NUCLEOTIDE SEQUENCE [LARGE SCALE GENOMIC DNA]</scope>
    <source>
        <strain evidence="1 2">IMCC3317</strain>
    </source>
</reference>
<dbReference type="EMBL" id="CP019288">
    <property type="protein sequence ID" value="QHI35279.1"/>
    <property type="molecule type" value="Genomic_DNA"/>
</dbReference>
<keyword evidence="2" id="KW-1185">Reference proteome</keyword>
<organism evidence="1 2">
    <name type="scientific">Kordia antarctica</name>
    <dbReference type="NCBI Taxonomy" id="1218801"/>
    <lineage>
        <taxon>Bacteria</taxon>
        <taxon>Pseudomonadati</taxon>
        <taxon>Bacteroidota</taxon>
        <taxon>Flavobacteriia</taxon>
        <taxon>Flavobacteriales</taxon>
        <taxon>Flavobacteriaceae</taxon>
        <taxon>Kordia</taxon>
    </lineage>
</organism>
<name>A0A7L4ZFK5_9FLAO</name>
<dbReference type="Proteomes" id="UP000464657">
    <property type="component" value="Chromosome"/>
</dbReference>
<sequence>MKKNILNIAGATAISKENQSQINGGAGWSSNCSGCGCDCAGRVTGPKCCQWTIACPQVYTCGSEI</sequence>
<proteinExistence type="predicted"/>
<dbReference type="KEGG" id="kan:IMCC3317_06250"/>
<evidence type="ECO:0000313" key="1">
    <source>
        <dbReference type="EMBL" id="QHI35279.1"/>
    </source>
</evidence>
<evidence type="ECO:0000313" key="2">
    <source>
        <dbReference type="Proteomes" id="UP000464657"/>
    </source>
</evidence>
<dbReference type="RefSeq" id="WP_160128031.1">
    <property type="nucleotide sequence ID" value="NZ_CP019288.1"/>
</dbReference>